<gene>
    <name evidence="2" type="ORF">CHU95_04275</name>
</gene>
<feature type="domain" description="DUF2087" evidence="1">
    <location>
        <begin position="92"/>
        <end position="162"/>
    </location>
</feature>
<name>A0A255Z4S6_9PROT</name>
<dbReference type="AlphaFoldDB" id="A0A255Z4S6"/>
<dbReference type="EMBL" id="NOXU01000022">
    <property type="protein sequence ID" value="OYQ36449.1"/>
    <property type="molecule type" value="Genomic_DNA"/>
</dbReference>
<dbReference type="Proteomes" id="UP000216998">
    <property type="component" value="Unassembled WGS sequence"/>
</dbReference>
<keyword evidence="3" id="KW-1185">Reference proteome</keyword>
<dbReference type="RefSeq" id="WP_094454065.1">
    <property type="nucleotide sequence ID" value="NZ_NOXU01000022.1"/>
</dbReference>
<reference evidence="2 3" key="1">
    <citation type="submission" date="2017-07" db="EMBL/GenBank/DDBJ databases">
        <title>Niveispirillum cyanobacteriorum sp. nov., isolated from cyanobacterial aggregates in a eutrophic lake.</title>
        <authorList>
            <person name="Cai H."/>
        </authorList>
    </citation>
    <scope>NUCLEOTIDE SEQUENCE [LARGE SCALE GENOMIC DNA]</scope>
    <source>
        <strain evidence="3">TH1-14</strain>
    </source>
</reference>
<proteinExistence type="predicted"/>
<evidence type="ECO:0000313" key="3">
    <source>
        <dbReference type="Proteomes" id="UP000216998"/>
    </source>
</evidence>
<dbReference type="InterPro" id="IPR018656">
    <property type="entry name" value="DUF2087"/>
</dbReference>
<protein>
    <recommendedName>
        <fullName evidence="1">DUF2087 domain-containing protein</fullName>
    </recommendedName>
</protein>
<organism evidence="2 3">
    <name type="scientific">Niveispirillum lacus</name>
    <dbReference type="NCBI Taxonomy" id="1981099"/>
    <lineage>
        <taxon>Bacteria</taxon>
        <taxon>Pseudomonadati</taxon>
        <taxon>Pseudomonadota</taxon>
        <taxon>Alphaproteobacteria</taxon>
        <taxon>Rhodospirillales</taxon>
        <taxon>Azospirillaceae</taxon>
        <taxon>Niveispirillum</taxon>
    </lineage>
</organism>
<evidence type="ECO:0000259" key="1">
    <source>
        <dbReference type="Pfam" id="PF09860"/>
    </source>
</evidence>
<accession>A0A255Z4S6</accession>
<dbReference type="OrthoDB" id="6867569at2"/>
<evidence type="ECO:0000313" key="2">
    <source>
        <dbReference type="EMBL" id="OYQ36449.1"/>
    </source>
</evidence>
<sequence>MSRELLSFQAADISALAKSLKSQLDTHTGPPGHVSLLNMLARGAGYRNFQHFRAQAAALDRLENPDPAPAPRPEVDFARIRRLLRHFDEQGRLIRWPNKYNEQATCLWVLWSRLPAREILTEQGVSRLLDKMHSFRDFALLRREMVEQGLVSRTQDCRDYRRIERQPPPDALALIRYLGPRLLKAA</sequence>
<dbReference type="Pfam" id="PF09860">
    <property type="entry name" value="DUF2087"/>
    <property type="match status" value="1"/>
</dbReference>
<comment type="caution">
    <text evidence="2">The sequence shown here is derived from an EMBL/GenBank/DDBJ whole genome shotgun (WGS) entry which is preliminary data.</text>
</comment>